<sequence length="515" mass="57036">MHVSKYNAEEQAKNCTLAFTVAEQKLGIAALLDPQDMVECRIPDRLSILTYVSEYYHKFKGLTAKGSPNDLSMKKTTLKRQDSTDSAGMPLSRTPSSYSGVGSSQESTSSSSSSVCDSPPPITSKSASNENIEPTQVKTSREAEDHHVVIRRKEKTLASRRMVQSMYVETTGGIGSLINSGSTSPDIERENPFRDAMIKFTAMEKEIKTPADVNPIAATAPNTAPQRKSSCSKSTETLSPRLDTKSTQTAGVLRKTSRTSPFKTVLQSQISCPSAFSTPPSSERSTPSKSTLSYTSIPRPYTAGQMNRSMSLGQSLNKMTLKVATPIKNSSNYGQPSATSQKVQDIMSQSMTYGSPIPNGTPQNYLQRQHSSNIEQQQQQQQQQQQRQRRHHHQQQQKQEQQPQQQQLSARKLKTRPISMLSPPSMINNYSETTPSPDPYYSCHQAPLIWQPSPYSSSPSLYGTPSTSMNRSRCYDLDPTYDSPRLSSTQPMGGSQFIYQRDRMSLHIEGQSSLV</sequence>
<dbReference type="EMBL" id="VCGU01000009">
    <property type="protein sequence ID" value="TRY70187.1"/>
    <property type="molecule type" value="Genomic_DNA"/>
</dbReference>
<name>A0A553NXP4_TIGCA</name>
<reference evidence="3 4" key="1">
    <citation type="journal article" date="2018" name="Nat. Ecol. Evol.">
        <title>Genomic signatures of mitonuclear coevolution across populations of Tigriopus californicus.</title>
        <authorList>
            <person name="Barreto F.S."/>
            <person name="Watson E.T."/>
            <person name="Lima T.G."/>
            <person name="Willett C.S."/>
            <person name="Edmands S."/>
            <person name="Li W."/>
            <person name="Burton R.S."/>
        </authorList>
    </citation>
    <scope>NUCLEOTIDE SEQUENCE [LARGE SCALE GENOMIC DNA]</scope>
    <source>
        <strain evidence="3 4">San Diego</strain>
    </source>
</reference>
<feature type="compositionally biased region" description="Low complexity" evidence="1">
    <location>
        <begin position="92"/>
        <end position="117"/>
    </location>
</feature>
<feature type="compositionally biased region" description="Polar residues" evidence="1">
    <location>
        <begin position="226"/>
        <end position="238"/>
    </location>
</feature>
<dbReference type="Pfam" id="PF00307">
    <property type="entry name" value="CH"/>
    <property type="match status" value="1"/>
</dbReference>
<protein>
    <recommendedName>
        <fullName evidence="2">Calponin-homology (CH) domain-containing protein</fullName>
    </recommendedName>
</protein>
<feature type="compositionally biased region" description="Low complexity" evidence="1">
    <location>
        <begin position="396"/>
        <end position="407"/>
    </location>
</feature>
<dbReference type="InterPro" id="IPR036872">
    <property type="entry name" value="CH_dom_sf"/>
</dbReference>
<feature type="compositionally biased region" description="Basic and acidic residues" evidence="1">
    <location>
        <begin position="139"/>
        <end position="148"/>
    </location>
</feature>
<evidence type="ECO:0000256" key="1">
    <source>
        <dbReference type="SAM" id="MobiDB-lite"/>
    </source>
</evidence>
<dbReference type="PROSITE" id="PS50021">
    <property type="entry name" value="CH"/>
    <property type="match status" value="1"/>
</dbReference>
<evidence type="ECO:0000259" key="2">
    <source>
        <dbReference type="PROSITE" id="PS50021"/>
    </source>
</evidence>
<dbReference type="Proteomes" id="UP000318571">
    <property type="component" value="Chromosome 9"/>
</dbReference>
<feature type="compositionally biased region" description="Low complexity" evidence="1">
    <location>
        <begin position="277"/>
        <end position="293"/>
    </location>
</feature>
<dbReference type="InterPro" id="IPR001715">
    <property type="entry name" value="CH_dom"/>
</dbReference>
<feature type="region of interest" description="Disordered" evidence="1">
    <location>
        <begin position="351"/>
        <end position="433"/>
    </location>
</feature>
<dbReference type="Gene3D" id="1.10.418.10">
    <property type="entry name" value="Calponin-like domain"/>
    <property type="match status" value="1"/>
</dbReference>
<keyword evidence="4" id="KW-1185">Reference proteome</keyword>
<gene>
    <name evidence="3" type="ORF">TCAL_17270</name>
</gene>
<dbReference type="SUPFAM" id="SSF47576">
    <property type="entry name" value="Calponin-homology domain, CH-domain"/>
    <property type="match status" value="1"/>
</dbReference>
<comment type="caution">
    <text evidence="3">The sequence shown here is derived from an EMBL/GenBank/DDBJ whole genome shotgun (WGS) entry which is preliminary data.</text>
</comment>
<accession>A0A553NXP4</accession>
<proteinExistence type="predicted"/>
<feature type="region of interest" description="Disordered" evidence="1">
    <location>
        <begin position="218"/>
        <end position="307"/>
    </location>
</feature>
<feature type="compositionally biased region" description="Polar residues" evidence="1">
    <location>
        <begin position="351"/>
        <end position="375"/>
    </location>
</feature>
<dbReference type="STRING" id="6832.A0A553NXP4"/>
<feature type="compositionally biased region" description="Polar residues" evidence="1">
    <location>
        <begin position="123"/>
        <end position="138"/>
    </location>
</feature>
<organism evidence="3 4">
    <name type="scientific">Tigriopus californicus</name>
    <name type="common">Marine copepod</name>
    <dbReference type="NCBI Taxonomy" id="6832"/>
    <lineage>
        <taxon>Eukaryota</taxon>
        <taxon>Metazoa</taxon>
        <taxon>Ecdysozoa</taxon>
        <taxon>Arthropoda</taxon>
        <taxon>Crustacea</taxon>
        <taxon>Multicrustacea</taxon>
        <taxon>Hexanauplia</taxon>
        <taxon>Copepoda</taxon>
        <taxon>Harpacticoida</taxon>
        <taxon>Harpacticidae</taxon>
        <taxon>Tigriopus</taxon>
    </lineage>
</organism>
<evidence type="ECO:0000313" key="3">
    <source>
        <dbReference type="EMBL" id="TRY70187.1"/>
    </source>
</evidence>
<dbReference type="PANTHER" id="PTHR11915">
    <property type="entry name" value="SPECTRIN/FILAMIN RELATED CYTOSKELETAL PROTEIN"/>
    <property type="match status" value="1"/>
</dbReference>
<feature type="compositionally biased region" description="Polar residues" evidence="1">
    <location>
        <begin position="258"/>
        <end position="276"/>
    </location>
</feature>
<evidence type="ECO:0000313" key="4">
    <source>
        <dbReference type="Proteomes" id="UP000318571"/>
    </source>
</evidence>
<feature type="region of interest" description="Disordered" evidence="1">
    <location>
        <begin position="66"/>
        <end position="148"/>
    </location>
</feature>
<feature type="compositionally biased region" description="Low complexity" evidence="1">
    <location>
        <begin position="376"/>
        <end position="386"/>
    </location>
</feature>
<feature type="domain" description="Calponin-homology (CH)" evidence="2">
    <location>
        <begin position="1"/>
        <end position="60"/>
    </location>
</feature>
<dbReference type="AlphaFoldDB" id="A0A553NXP4"/>